<name>A0A6M0JUF1_9GAMM</name>
<feature type="transmembrane region" description="Helical" evidence="2">
    <location>
        <begin position="12"/>
        <end position="30"/>
    </location>
</feature>
<feature type="domain" description="TIR" evidence="3">
    <location>
        <begin position="66"/>
        <end position="188"/>
    </location>
</feature>
<dbReference type="EMBL" id="JAAIJQ010000009">
    <property type="protein sequence ID" value="NEV61200.1"/>
    <property type="molecule type" value="Genomic_DNA"/>
</dbReference>
<keyword evidence="5" id="KW-1185">Reference proteome</keyword>
<proteinExistence type="predicted"/>
<keyword evidence="2" id="KW-0472">Membrane</keyword>
<gene>
    <name evidence="4" type="ORF">G3446_04670</name>
</gene>
<dbReference type="GO" id="GO:0007165">
    <property type="term" value="P:signal transduction"/>
    <property type="evidence" value="ECO:0007669"/>
    <property type="project" value="InterPro"/>
</dbReference>
<dbReference type="Gene3D" id="3.40.50.10140">
    <property type="entry name" value="Toll/interleukin-1 receptor homology (TIR) domain"/>
    <property type="match status" value="1"/>
</dbReference>
<keyword evidence="4" id="KW-0675">Receptor</keyword>
<evidence type="ECO:0000313" key="4">
    <source>
        <dbReference type="EMBL" id="NEV61200.1"/>
    </source>
</evidence>
<dbReference type="InterPro" id="IPR035897">
    <property type="entry name" value="Toll_tir_struct_dom_sf"/>
</dbReference>
<dbReference type="InterPro" id="IPR000157">
    <property type="entry name" value="TIR_dom"/>
</dbReference>
<dbReference type="RefSeq" id="WP_164451244.1">
    <property type="nucleotide sequence ID" value="NZ_JAAIJQ010000009.1"/>
</dbReference>
<dbReference type="PROSITE" id="PS50104">
    <property type="entry name" value="TIR"/>
    <property type="match status" value="1"/>
</dbReference>
<keyword evidence="2" id="KW-1133">Transmembrane helix</keyword>
<protein>
    <submittedName>
        <fullName evidence="4">Toll/interleukin-1 receptor domain-containing protein</fullName>
    </submittedName>
</protein>
<feature type="transmembrane region" description="Helical" evidence="2">
    <location>
        <begin position="36"/>
        <end position="59"/>
    </location>
</feature>
<dbReference type="AlphaFoldDB" id="A0A6M0JUF1"/>
<dbReference type="Proteomes" id="UP000483379">
    <property type="component" value="Unassembled WGS sequence"/>
</dbReference>
<comment type="caution">
    <text evidence="4">The sequence shown here is derived from an EMBL/GenBank/DDBJ whole genome shotgun (WGS) entry which is preliminary data.</text>
</comment>
<dbReference type="SUPFAM" id="SSF52200">
    <property type="entry name" value="Toll/Interleukin receptor TIR domain"/>
    <property type="match status" value="1"/>
</dbReference>
<evidence type="ECO:0000256" key="1">
    <source>
        <dbReference type="SAM" id="MobiDB-lite"/>
    </source>
</evidence>
<feature type="compositionally biased region" description="Basic and acidic residues" evidence="1">
    <location>
        <begin position="189"/>
        <end position="204"/>
    </location>
</feature>
<keyword evidence="2" id="KW-0812">Transmembrane</keyword>
<evidence type="ECO:0000256" key="2">
    <source>
        <dbReference type="SAM" id="Phobius"/>
    </source>
</evidence>
<accession>A0A6M0JUF1</accession>
<evidence type="ECO:0000259" key="3">
    <source>
        <dbReference type="PROSITE" id="PS50104"/>
    </source>
</evidence>
<dbReference type="Pfam" id="PF13676">
    <property type="entry name" value="TIR_2"/>
    <property type="match status" value="1"/>
</dbReference>
<feature type="region of interest" description="Disordered" evidence="1">
    <location>
        <begin position="189"/>
        <end position="212"/>
    </location>
</feature>
<evidence type="ECO:0000313" key="5">
    <source>
        <dbReference type="Proteomes" id="UP000483379"/>
    </source>
</evidence>
<sequence>MSKPKHNKIADVITAILILAALLYSAVGFLSDRHLAAGVEIALGLLALVGVIAIIAMLLRAIGRKEAHKVFILYSDEDLAFVSKLYKALKITPYTILWDKKEIQVGDHIEEKQRQLLEESDDVIVVISTRSADSDWPESAIVKAIKLKKRILPVLIDDTEIPDALNALMFADFRASFDDGYFSLRDALKAERPEDPTPPSERKAAPNKMAAN</sequence>
<organism evidence="4 5">
    <name type="scientific">Thiorhodococcus minor</name>
    <dbReference type="NCBI Taxonomy" id="57489"/>
    <lineage>
        <taxon>Bacteria</taxon>
        <taxon>Pseudomonadati</taxon>
        <taxon>Pseudomonadota</taxon>
        <taxon>Gammaproteobacteria</taxon>
        <taxon>Chromatiales</taxon>
        <taxon>Chromatiaceae</taxon>
        <taxon>Thiorhodococcus</taxon>
    </lineage>
</organism>
<reference evidence="4 5" key="1">
    <citation type="submission" date="2020-02" db="EMBL/GenBank/DDBJ databases">
        <title>Genome sequences of Thiorhodococcus mannitoliphagus and Thiorhodococcus minor, purple sulfur photosynthetic bacteria in the gammaproteobacterial family, Chromatiaceae.</title>
        <authorList>
            <person name="Aviles F.A."/>
            <person name="Meyer T.E."/>
            <person name="Kyndt J.A."/>
        </authorList>
    </citation>
    <scope>NUCLEOTIDE SEQUENCE [LARGE SCALE GENOMIC DNA]</scope>
    <source>
        <strain evidence="4 5">DSM 11518</strain>
    </source>
</reference>